<dbReference type="Pfam" id="PF00126">
    <property type="entry name" value="HTH_1"/>
    <property type="match status" value="1"/>
</dbReference>
<dbReference type="Proteomes" id="UP000001225">
    <property type="component" value="Chromosome"/>
</dbReference>
<keyword evidence="8" id="KW-1185">Reference proteome</keyword>
<evidence type="ECO:0000256" key="5">
    <source>
        <dbReference type="SAM" id="MobiDB-lite"/>
    </source>
</evidence>
<dbReference type="Gene3D" id="3.40.190.10">
    <property type="entry name" value="Periplasmic binding protein-like II"/>
    <property type="match status" value="2"/>
</dbReference>
<dbReference type="Pfam" id="PF03466">
    <property type="entry name" value="LysR_substrate"/>
    <property type="match status" value="1"/>
</dbReference>
<feature type="region of interest" description="Disordered" evidence="5">
    <location>
        <begin position="1"/>
        <end position="20"/>
    </location>
</feature>
<evidence type="ECO:0000256" key="1">
    <source>
        <dbReference type="ARBA" id="ARBA00009437"/>
    </source>
</evidence>
<evidence type="ECO:0000259" key="6">
    <source>
        <dbReference type="PROSITE" id="PS50931"/>
    </source>
</evidence>
<keyword evidence="4" id="KW-0804">Transcription</keyword>
<dbReference type="STRING" id="94624.Bpet0312"/>
<dbReference type="InterPro" id="IPR005119">
    <property type="entry name" value="LysR_subst-bd"/>
</dbReference>
<dbReference type="AlphaFoldDB" id="A9HY06"/>
<dbReference type="InterPro" id="IPR036390">
    <property type="entry name" value="WH_DNA-bd_sf"/>
</dbReference>
<dbReference type="GO" id="GO:0003700">
    <property type="term" value="F:DNA-binding transcription factor activity"/>
    <property type="evidence" value="ECO:0007669"/>
    <property type="project" value="InterPro"/>
</dbReference>
<dbReference type="EMBL" id="AM902716">
    <property type="protein sequence ID" value="CAP40645.1"/>
    <property type="molecule type" value="Genomic_DNA"/>
</dbReference>
<organism evidence="7 8">
    <name type="scientific">Bordetella petrii (strain ATCC BAA-461 / DSM 12804 / CCUG 43448 / CIP 107267 / Se-1111R)</name>
    <dbReference type="NCBI Taxonomy" id="340100"/>
    <lineage>
        <taxon>Bacteria</taxon>
        <taxon>Pseudomonadati</taxon>
        <taxon>Pseudomonadota</taxon>
        <taxon>Betaproteobacteria</taxon>
        <taxon>Burkholderiales</taxon>
        <taxon>Alcaligenaceae</taxon>
        <taxon>Bordetella</taxon>
    </lineage>
</organism>
<dbReference type="GO" id="GO:0006351">
    <property type="term" value="P:DNA-templated transcription"/>
    <property type="evidence" value="ECO:0007669"/>
    <property type="project" value="TreeGrafter"/>
</dbReference>
<sequence>MAVPGRRAARKPRTKKMTRPAPLNVEAYDCSTDFHASFACVYRMPYPLSKLPSLDLVRGFVAVGRRMSITAAAQDLHVTQSAVSRQIRALEAHLGVTLLSRGFRSVSFTAEGAQLFRMADPWLTQLGELAGQWRAPERRTPVTVTTTIGVASLWLLPRLGEFQAAHPAVDVRVAADNRVLDIDRDGVDIAIRYSPREAAPDGALWLFGEAVVPVAHPSLGIARLDAGTLPGLVLLEFDDPTRPWLQWAEWLQVCELGNARPKGMLRFNQYDQVVHAALAGHGVALGRRALVEPLLAQQRLVAVGDALQSAARHAYWMIRGTQPRSAEVDIVADWLAAQARATARVLD</sequence>
<evidence type="ECO:0000313" key="7">
    <source>
        <dbReference type="EMBL" id="CAP40645.1"/>
    </source>
</evidence>
<dbReference type="FunFam" id="1.10.10.10:FF:000001">
    <property type="entry name" value="LysR family transcriptional regulator"/>
    <property type="match status" value="1"/>
</dbReference>
<dbReference type="SUPFAM" id="SSF53850">
    <property type="entry name" value="Periplasmic binding protein-like II"/>
    <property type="match status" value="1"/>
</dbReference>
<keyword evidence="2" id="KW-0805">Transcription regulation</keyword>
<evidence type="ECO:0000256" key="2">
    <source>
        <dbReference type="ARBA" id="ARBA00023015"/>
    </source>
</evidence>
<dbReference type="PROSITE" id="PS50931">
    <property type="entry name" value="HTH_LYSR"/>
    <property type="match status" value="1"/>
</dbReference>
<comment type="similarity">
    <text evidence="1">Belongs to the LysR transcriptional regulatory family.</text>
</comment>
<dbReference type="PANTHER" id="PTHR30537:SF74">
    <property type="entry name" value="HTH-TYPE TRANSCRIPTIONAL REGULATOR TRPI"/>
    <property type="match status" value="1"/>
</dbReference>
<evidence type="ECO:0000256" key="4">
    <source>
        <dbReference type="ARBA" id="ARBA00023163"/>
    </source>
</evidence>
<accession>A9HY06</accession>
<reference evidence="7 8" key="1">
    <citation type="journal article" date="2008" name="BMC Genomics">
        <title>The missing link: Bordetella petrii is endowed with both the metabolic versatility of environmental bacteria and virulence traits of pathogenic Bordetellae.</title>
        <authorList>
            <person name="Gross R."/>
            <person name="Guzman C.A."/>
            <person name="Sebaihia M."/>
            <person name="Martins Dos Santos V.A."/>
            <person name="Pieper D.H."/>
            <person name="Koebnik R."/>
            <person name="Lechner M."/>
            <person name="Bartels D."/>
            <person name="Buhrmester J."/>
            <person name="Choudhuri J.V."/>
            <person name="Ebensen T."/>
            <person name="Gaigalat L."/>
            <person name="Herrmann S."/>
            <person name="Khachane A.N."/>
            <person name="Larisch C."/>
            <person name="Link S."/>
            <person name="Linke B."/>
            <person name="Meyer F."/>
            <person name="Mormann S."/>
            <person name="Nakunst D."/>
            <person name="Rueckert C."/>
            <person name="Schneiker-Bekel S."/>
            <person name="Schulze K."/>
            <person name="Vorhoelter F.J."/>
            <person name="Yevsa T."/>
            <person name="Engle J.T."/>
            <person name="Goldman W.E."/>
            <person name="Puehler A."/>
            <person name="Goebel U.B."/>
            <person name="Goesmann A."/>
            <person name="Bloecker H."/>
            <person name="Kaiser O."/>
            <person name="Martinez-Arias R."/>
        </authorList>
    </citation>
    <scope>NUCLEOTIDE SEQUENCE [LARGE SCALE GENOMIC DNA]</scope>
    <source>
        <strain evidence="8">ATCC BAA-461 / DSM 12804 / CCUG 43448 / CIP 107267 / Se-1111R</strain>
    </source>
</reference>
<feature type="domain" description="HTH lysR-type" evidence="6">
    <location>
        <begin position="52"/>
        <end position="109"/>
    </location>
</feature>
<dbReference type="PRINTS" id="PR00039">
    <property type="entry name" value="HTHLYSR"/>
</dbReference>
<dbReference type="GO" id="GO:0043565">
    <property type="term" value="F:sequence-specific DNA binding"/>
    <property type="evidence" value="ECO:0007669"/>
    <property type="project" value="TreeGrafter"/>
</dbReference>
<gene>
    <name evidence="7" type="ordered locus">Bpet0312</name>
</gene>
<dbReference type="Gene3D" id="1.10.10.10">
    <property type="entry name" value="Winged helix-like DNA-binding domain superfamily/Winged helix DNA-binding domain"/>
    <property type="match status" value="1"/>
</dbReference>
<feature type="compositionally biased region" description="Basic residues" evidence="5">
    <location>
        <begin position="7"/>
        <end position="18"/>
    </location>
</feature>
<dbReference type="eggNOG" id="COG0583">
    <property type="taxonomic scope" value="Bacteria"/>
</dbReference>
<dbReference type="SUPFAM" id="SSF46785">
    <property type="entry name" value="Winged helix' DNA-binding domain"/>
    <property type="match status" value="1"/>
</dbReference>
<dbReference type="InterPro" id="IPR058163">
    <property type="entry name" value="LysR-type_TF_proteobact-type"/>
</dbReference>
<name>A9HY06_BORPD</name>
<dbReference type="InterPro" id="IPR036388">
    <property type="entry name" value="WH-like_DNA-bd_sf"/>
</dbReference>
<evidence type="ECO:0000256" key="3">
    <source>
        <dbReference type="ARBA" id="ARBA00023125"/>
    </source>
</evidence>
<dbReference type="InterPro" id="IPR000847">
    <property type="entry name" value="LysR_HTH_N"/>
</dbReference>
<dbReference type="KEGG" id="bpt:Bpet0312"/>
<keyword evidence="3" id="KW-0238">DNA-binding</keyword>
<protein>
    <submittedName>
        <fullName evidence="7">Transcriptional regulator, LysR-family</fullName>
    </submittedName>
</protein>
<dbReference type="PANTHER" id="PTHR30537">
    <property type="entry name" value="HTH-TYPE TRANSCRIPTIONAL REGULATOR"/>
    <property type="match status" value="1"/>
</dbReference>
<evidence type="ECO:0000313" key="8">
    <source>
        <dbReference type="Proteomes" id="UP000001225"/>
    </source>
</evidence>
<proteinExistence type="inferred from homology"/>